<feature type="region of interest" description="Disordered" evidence="2">
    <location>
        <begin position="20"/>
        <end position="64"/>
    </location>
</feature>
<feature type="region of interest" description="Disordered" evidence="2">
    <location>
        <begin position="700"/>
        <end position="753"/>
    </location>
</feature>
<dbReference type="PROSITE" id="PS51181">
    <property type="entry name" value="PPASE_TENSIN"/>
    <property type="match status" value="1"/>
</dbReference>
<sequence>MWSNLGDTLANFGDKLTSTAEAHAKRMSEQTKQPDDNAAPSDGGTVVNLPPPPNAFAANPELKEPRDYAEEVLQKEANRNNNEQPSFPGSKWTASLTASLSDKQNQQAMFGNLKSWTNSVVQSTKHFVDETREVWEKEQARIQATAPSLFSRGPYKRDVNLPLDVDALRDAEVVYITDRIVTLSHPYMQSTTDGDITAARKLAAVGQLLAKRHGGRYMVWNLSEVEYDASVLDDQVLVYKFPGSPSPPLGLLLKLLLSIESWLKADERNVAVLHCLTGRGRTSTVLAAFLCWTGEAGFNDVNVALEYIARCKRVPVEALTIPSQVRYVSYFANMLDGVRPSQPPLMLKRIIMSDAPKFGKRNAVNSDGEEDATSEPMLGCAPYLQIFKAGNLIFTTAASVNYAQTQNDLPFCAASSGPVSFLTESVVQGDILLRCRHLTKSGQRISMFRCAFHTGYIPPKVLRLTKAQLDGACGDKRFANDFFLDLIFEPCDEATASQHLAADSKKVAESSDEAKADGDDCANEAANRRNMGTIAGNSDSTFTASAYDSMLHRDSRFWDVIAERRKENIAKLAELEKQGGKPESESLEDANSLLAGPTIGRRRDFAKKPSENADDDASEHEGASGTSKQQNPMGAFSIGEEFGIDLEPAKPPTAATSKPAVAPPSPPPRPKQDALMDALNDLDTDLLDDEMHNMTEEINFDHSDAAPTSSLPTIESTELAQVSSPPLVAKEESVPLAEAPKNDVDDEVKTTPVAPKEEDLLGNMEDDLADLNIVGDIGEDLLVDAGGEFDDFDDLEDDDELADLENFLTQVSSK</sequence>
<feature type="region of interest" description="Disordered" evidence="2">
    <location>
        <begin position="575"/>
        <end position="678"/>
    </location>
</feature>
<feature type="compositionally biased region" description="Basic and acidic residues" evidence="2">
    <location>
        <begin position="575"/>
        <end position="584"/>
    </location>
</feature>
<feature type="compositionally biased region" description="Polar residues" evidence="2">
    <location>
        <begin position="706"/>
        <end position="724"/>
    </location>
</feature>
<evidence type="ECO:0000259" key="4">
    <source>
        <dbReference type="PROSITE" id="PS51182"/>
    </source>
</evidence>
<name>A0ABD3QAK0_9STRA</name>
<organism evidence="5 6">
    <name type="scientific">Cyclotella atomus</name>
    <dbReference type="NCBI Taxonomy" id="382360"/>
    <lineage>
        <taxon>Eukaryota</taxon>
        <taxon>Sar</taxon>
        <taxon>Stramenopiles</taxon>
        <taxon>Ochrophyta</taxon>
        <taxon>Bacillariophyta</taxon>
        <taxon>Coscinodiscophyceae</taxon>
        <taxon>Thalassiosirophycidae</taxon>
        <taxon>Stephanodiscales</taxon>
        <taxon>Stephanodiscaceae</taxon>
        <taxon>Cyclotella</taxon>
    </lineage>
</organism>
<reference evidence="5 6" key="1">
    <citation type="submission" date="2024-10" db="EMBL/GenBank/DDBJ databases">
        <title>Updated reference genomes for cyclostephanoid diatoms.</title>
        <authorList>
            <person name="Roberts W.R."/>
            <person name="Alverson A.J."/>
        </authorList>
    </citation>
    <scope>NUCLEOTIDE SEQUENCE [LARGE SCALE GENOMIC DNA]</scope>
    <source>
        <strain evidence="5 6">AJA010-31</strain>
    </source>
</reference>
<evidence type="ECO:0000259" key="3">
    <source>
        <dbReference type="PROSITE" id="PS51181"/>
    </source>
</evidence>
<dbReference type="Gene3D" id="2.60.40.1110">
    <property type="match status" value="1"/>
</dbReference>
<dbReference type="EMBL" id="JALLPJ020000292">
    <property type="protein sequence ID" value="KAL3796611.1"/>
    <property type="molecule type" value="Genomic_DNA"/>
</dbReference>
<dbReference type="InterPro" id="IPR029023">
    <property type="entry name" value="Tensin_phosphatase"/>
</dbReference>
<dbReference type="GO" id="GO:0016787">
    <property type="term" value="F:hydrolase activity"/>
    <property type="evidence" value="ECO:0007669"/>
    <property type="project" value="UniProtKB-KW"/>
</dbReference>
<dbReference type="InterPro" id="IPR035892">
    <property type="entry name" value="C2_domain_sf"/>
</dbReference>
<dbReference type="InterPro" id="IPR051281">
    <property type="entry name" value="Dual-spec_lipid-protein_phosph"/>
</dbReference>
<dbReference type="PROSITE" id="PS51182">
    <property type="entry name" value="C2_TENSIN"/>
    <property type="match status" value="1"/>
</dbReference>
<dbReference type="SUPFAM" id="SSF49562">
    <property type="entry name" value="C2 domain (Calcium/lipid-binding domain, CaLB)"/>
    <property type="match status" value="1"/>
</dbReference>
<evidence type="ECO:0000256" key="2">
    <source>
        <dbReference type="SAM" id="MobiDB-lite"/>
    </source>
</evidence>
<evidence type="ECO:0000313" key="5">
    <source>
        <dbReference type="EMBL" id="KAL3796611.1"/>
    </source>
</evidence>
<dbReference type="Gene3D" id="3.90.190.10">
    <property type="entry name" value="Protein tyrosine phosphatase superfamily"/>
    <property type="match status" value="1"/>
</dbReference>
<gene>
    <name evidence="5" type="ORF">ACHAWO_010315</name>
</gene>
<evidence type="ECO:0000313" key="6">
    <source>
        <dbReference type="Proteomes" id="UP001530400"/>
    </source>
</evidence>
<dbReference type="InterPro" id="IPR014020">
    <property type="entry name" value="Tensin_C2-dom"/>
</dbReference>
<dbReference type="Proteomes" id="UP001530400">
    <property type="component" value="Unassembled WGS sequence"/>
</dbReference>
<protein>
    <recommendedName>
        <fullName evidence="7">Phosphatidylinositol-3,4,5-trisphosphate 3-phosphatase</fullName>
    </recommendedName>
</protein>
<feature type="compositionally biased region" description="Basic and acidic residues" evidence="2">
    <location>
        <begin position="740"/>
        <end position="753"/>
    </location>
</feature>
<comment type="caution">
    <text evidence="5">The sequence shown here is derived from an EMBL/GenBank/DDBJ whole genome shotgun (WGS) entry which is preliminary data.</text>
</comment>
<feature type="region of interest" description="Disordered" evidence="2">
    <location>
        <begin position="78"/>
        <end position="99"/>
    </location>
</feature>
<dbReference type="AlphaFoldDB" id="A0ABD3QAK0"/>
<dbReference type="PROSITE" id="PS00383">
    <property type="entry name" value="TYR_PHOSPHATASE_1"/>
    <property type="match status" value="1"/>
</dbReference>
<dbReference type="PANTHER" id="PTHR12305:SF94">
    <property type="entry name" value="PHOSPHATIDYLINOSITOL-3,4,5-TRISPHOSPHATE 3-PHOSPHATASE"/>
    <property type="match status" value="1"/>
</dbReference>
<dbReference type="Pfam" id="PF10409">
    <property type="entry name" value="PTEN_C2"/>
    <property type="match status" value="1"/>
</dbReference>
<keyword evidence="1" id="KW-0378">Hydrolase</keyword>
<feature type="domain" description="Phosphatase tensin-type" evidence="3">
    <location>
        <begin position="162"/>
        <end position="338"/>
    </location>
</feature>
<dbReference type="InterPro" id="IPR016130">
    <property type="entry name" value="Tyr_Pase_AS"/>
</dbReference>
<dbReference type="PANTHER" id="PTHR12305">
    <property type="entry name" value="PHOSPHATASE WITH HOMOLOGY TO TENSIN"/>
    <property type="match status" value="1"/>
</dbReference>
<keyword evidence="6" id="KW-1185">Reference proteome</keyword>
<feature type="compositionally biased region" description="Basic and acidic residues" evidence="2">
    <location>
        <begin position="22"/>
        <end position="35"/>
    </location>
</feature>
<accession>A0ABD3QAK0</accession>
<evidence type="ECO:0008006" key="7">
    <source>
        <dbReference type="Google" id="ProtNLM"/>
    </source>
</evidence>
<dbReference type="SMART" id="SM01326">
    <property type="entry name" value="PTEN_C2"/>
    <property type="match status" value="1"/>
</dbReference>
<feature type="domain" description="C2 tensin-type" evidence="4">
    <location>
        <begin position="342"/>
        <end position="491"/>
    </location>
</feature>
<dbReference type="SUPFAM" id="SSF52799">
    <property type="entry name" value="(Phosphotyrosine protein) phosphatases II"/>
    <property type="match status" value="1"/>
</dbReference>
<proteinExistence type="predicted"/>
<dbReference type="InterPro" id="IPR029021">
    <property type="entry name" value="Prot-tyrosine_phosphatase-like"/>
</dbReference>
<evidence type="ECO:0000256" key="1">
    <source>
        <dbReference type="ARBA" id="ARBA00022801"/>
    </source>
</evidence>
<feature type="compositionally biased region" description="Polar residues" evidence="2">
    <location>
        <begin position="79"/>
        <end position="99"/>
    </location>
</feature>
<feature type="compositionally biased region" description="Basic and acidic residues" evidence="2">
    <location>
        <begin position="601"/>
        <end position="611"/>
    </location>
</feature>